<protein>
    <recommendedName>
        <fullName evidence="7">Heat shock protein 70</fullName>
    </recommendedName>
</protein>
<dbReference type="STRING" id="685588.A0A067SSL2"/>
<dbReference type="GO" id="GO:0005524">
    <property type="term" value="F:ATP binding"/>
    <property type="evidence" value="ECO:0007669"/>
    <property type="project" value="UniProtKB-KW"/>
</dbReference>
<dbReference type="SUPFAM" id="SSF53067">
    <property type="entry name" value="Actin-like ATPase domain"/>
    <property type="match status" value="2"/>
</dbReference>
<keyword evidence="2 4" id="KW-0547">Nucleotide-binding</keyword>
<evidence type="ECO:0000256" key="1">
    <source>
        <dbReference type="ARBA" id="ARBA00007381"/>
    </source>
</evidence>
<keyword evidence="3 4" id="KW-0067">ATP-binding</keyword>
<organism evidence="5 6">
    <name type="scientific">Galerina marginata (strain CBS 339.88)</name>
    <dbReference type="NCBI Taxonomy" id="685588"/>
    <lineage>
        <taxon>Eukaryota</taxon>
        <taxon>Fungi</taxon>
        <taxon>Dikarya</taxon>
        <taxon>Basidiomycota</taxon>
        <taxon>Agaricomycotina</taxon>
        <taxon>Agaricomycetes</taxon>
        <taxon>Agaricomycetidae</taxon>
        <taxon>Agaricales</taxon>
        <taxon>Agaricineae</taxon>
        <taxon>Strophariaceae</taxon>
        <taxon>Galerina</taxon>
    </lineage>
</organism>
<dbReference type="Gene3D" id="2.60.34.10">
    <property type="entry name" value="Substrate Binding Domain Of DNAk, Chain A, domain 1"/>
    <property type="match status" value="1"/>
</dbReference>
<dbReference type="FunFam" id="3.90.640.10:FF:000002">
    <property type="entry name" value="Heat shock 70 kDa"/>
    <property type="match status" value="1"/>
</dbReference>
<dbReference type="Proteomes" id="UP000027222">
    <property type="component" value="Unassembled WGS sequence"/>
</dbReference>
<dbReference type="FunFam" id="3.30.30.30:FF:000001">
    <property type="entry name" value="heat shock 70 kDa protein-like"/>
    <property type="match status" value="1"/>
</dbReference>
<dbReference type="InterPro" id="IPR043129">
    <property type="entry name" value="ATPase_NBD"/>
</dbReference>
<dbReference type="InterPro" id="IPR018181">
    <property type="entry name" value="Heat_shock_70_CS"/>
</dbReference>
<dbReference type="Gene3D" id="1.20.1270.10">
    <property type="match status" value="1"/>
</dbReference>
<keyword evidence="6" id="KW-1185">Reference proteome</keyword>
<accession>A0A067SSL2</accession>
<dbReference type="InterPro" id="IPR029048">
    <property type="entry name" value="HSP70_C_sf"/>
</dbReference>
<dbReference type="Pfam" id="PF00012">
    <property type="entry name" value="HSP70"/>
    <property type="match status" value="1"/>
</dbReference>
<dbReference type="OrthoDB" id="3037355at2759"/>
<evidence type="ECO:0008006" key="7">
    <source>
        <dbReference type="Google" id="ProtNLM"/>
    </source>
</evidence>
<evidence type="ECO:0000256" key="4">
    <source>
        <dbReference type="RuleBase" id="RU003322"/>
    </source>
</evidence>
<dbReference type="FunFam" id="2.60.34.10:FF:000012">
    <property type="entry name" value="Heat shock 70 kDa protein"/>
    <property type="match status" value="1"/>
</dbReference>
<dbReference type="GO" id="GO:0140662">
    <property type="term" value="F:ATP-dependent protein folding chaperone"/>
    <property type="evidence" value="ECO:0007669"/>
    <property type="project" value="InterPro"/>
</dbReference>
<dbReference type="Gene3D" id="3.90.640.10">
    <property type="entry name" value="Actin, Chain A, domain 4"/>
    <property type="match status" value="1"/>
</dbReference>
<dbReference type="Gene3D" id="3.30.30.30">
    <property type="match status" value="1"/>
</dbReference>
<dbReference type="SUPFAM" id="SSF100934">
    <property type="entry name" value="Heat shock protein 70kD (HSP70), C-terminal subdomain"/>
    <property type="match status" value="1"/>
</dbReference>
<dbReference type="EMBL" id="KL142396">
    <property type="protein sequence ID" value="KDR70679.1"/>
    <property type="molecule type" value="Genomic_DNA"/>
</dbReference>
<reference evidence="6" key="1">
    <citation type="journal article" date="2014" name="Proc. Natl. Acad. Sci. U.S.A.">
        <title>Extensive sampling of basidiomycete genomes demonstrates inadequacy of the white-rot/brown-rot paradigm for wood decay fungi.</title>
        <authorList>
            <person name="Riley R."/>
            <person name="Salamov A.A."/>
            <person name="Brown D.W."/>
            <person name="Nagy L.G."/>
            <person name="Floudas D."/>
            <person name="Held B.W."/>
            <person name="Levasseur A."/>
            <person name="Lombard V."/>
            <person name="Morin E."/>
            <person name="Otillar R."/>
            <person name="Lindquist E.A."/>
            <person name="Sun H."/>
            <person name="LaButti K.M."/>
            <person name="Schmutz J."/>
            <person name="Jabbour D."/>
            <person name="Luo H."/>
            <person name="Baker S.E."/>
            <person name="Pisabarro A.G."/>
            <person name="Walton J.D."/>
            <person name="Blanchette R.A."/>
            <person name="Henrissat B."/>
            <person name="Martin F."/>
            <person name="Cullen D."/>
            <person name="Hibbett D.S."/>
            <person name="Grigoriev I.V."/>
        </authorList>
    </citation>
    <scope>NUCLEOTIDE SEQUENCE [LARGE SCALE GENOMIC DNA]</scope>
    <source>
        <strain evidence="6">CBS 339.88</strain>
    </source>
</reference>
<gene>
    <name evidence="5" type="ORF">GALMADRAFT_881025</name>
</gene>
<evidence type="ECO:0000256" key="2">
    <source>
        <dbReference type="ARBA" id="ARBA00022741"/>
    </source>
</evidence>
<proteinExistence type="inferred from homology"/>
<evidence type="ECO:0000313" key="6">
    <source>
        <dbReference type="Proteomes" id="UP000027222"/>
    </source>
</evidence>
<evidence type="ECO:0000256" key="3">
    <source>
        <dbReference type="ARBA" id="ARBA00022840"/>
    </source>
</evidence>
<dbReference type="PANTHER" id="PTHR19375">
    <property type="entry name" value="HEAT SHOCK PROTEIN 70KDA"/>
    <property type="match status" value="1"/>
</dbReference>
<dbReference type="InterPro" id="IPR029047">
    <property type="entry name" value="HSP70_peptide-bd_sf"/>
</dbReference>
<sequence>MAYSDAIGIDLGTSYSCVGVWDVRKGCVDIIPNDQGNRTTPTYVAFSHNKRLIGDAAKNQATFNPRNSVFYIKRLLGRKFNSEEVQSDLKHFPFEVFRKGEMSHIRVEHRSEAKELSPEEISAMFLLKMKETAEAYLGTSIDTAVVTVPAHFNHCQRQATKDAGTIAGLEVRLLNEPSAVAISACLDKGIIGERNLLICNFGGGTFDVSAVTVDEGIVEVKATAGDGRLGGLDFDNRLVNYFIQEFNRKFMKDISTNHQAIHRLRIACERAKRMLSSSTNTSIEIDSLFDGIDFYTSLTRTRFEELCDDLFRGTIIPVERVLRDSKIDRRSIHEIILIGGSSRMPHFVELLSGLFDGKLPSKDINPDDAVICGAAIQAAINAGERSENIQDLLLLDVVPQTLGIETEGGLMSALLKRNTATPMKKSAIFSTYIDNQPDFPVHIYEGERARVKDNNLIGKLKLSGISPGPRGIPQIEVTFDIDASDHISVSVSDKTSGKSMRASVVNNNCLSTEEIERMKGDAKLYNAENEQEAGAARLAAKYELESYSYGLRHSLAKLQTTVNDAIVWLETSQEASKEEYEERRSDMKAIANPILQQLLQS</sequence>
<dbReference type="SUPFAM" id="SSF100920">
    <property type="entry name" value="Heat shock protein 70kD (HSP70), peptide-binding domain"/>
    <property type="match status" value="1"/>
</dbReference>
<dbReference type="PROSITE" id="PS00297">
    <property type="entry name" value="HSP70_1"/>
    <property type="match status" value="1"/>
</dbReference>
<dbReference type="Gene3D" id="3.30.420.40">
    <property type="match status" value="2"/>
</dbReference>
<comment type="similarity">
    <text evidence="1 4">Belongs to the heat shock protein 70 family.</text>
</comment>
<dbReference type="InterPro" id="IPR013126">
    <property type="entry name" value="Hsp_70_fam"/>
</dbReference>
<name>A0A067SSL2_GALM3</name>
<dbReference type="AlphaFoldDB" id="A0A067SSL2"/>
<evidence type="ECO:0000313" key="5">
    <source>
        <dbReference type="EMBL" id="KDR70679.1"/>
    </source>
</evidence>
<dbReference type="PRINTS" id="PR00301">
    <property type="entry name" value="HEATSHOCK70"/>
</dbReference>
<dbReference type="HOGENOM" id="CLU_005965_0_1_1"/>